<dbReference type="Proteomes" id="UP001162992">
    <property type="component" value="Chromosome 8"/>
</dbReference>
<dbReference type="EMBL" id="CM055099">
    <property type="protein sequence ID" value="KAJ7547385.1"/>
    <property type="molecule type" value="Genomic_DNA"/>
</dbReference>
<organism evidence="1 2">
    <name type="scientific">Diphasiastrum complanatum</name>
    <name type="common">Issler's clubmoss</name>
    <name type="synonym">Lycopodium complanatum</name>
    <dbReference type="NCBI Taxonomy" id="34168"/>
    <lineage>
        <taxon>Eukaryota</taxon>
        <taxon>Viridiplantae</taxon>
        <taxon>Streptophyta</taxon>
        <taxon>Embryophyta</taxon>
        <taxon>Tracheophyta</taxon>
        <taxon>Lycopodiopsida</taxon>
        <taxon>Lycopodiales</taxon>
        <taxon>Lycopodiaceae</taxon>
        <taxon>Lycopodioideae</taxon>
        <taxon>Diphasiastrum</taxon>
    </lineage>
</organism>
<reference evidence="2" key="1">
    <citation type="journal article" date="2024" name="Proc. Natl. Acad. Sci. U.S.A.">
        <title>Extraordinary preservation of gene collinearity over three hundred million years revealed in homosporous lycophytes.</title>
        <authorList>
            <person name="Li C."/>
            <person name="Wickell D."/>
            <person name="Kuo L.Y."/>
            <person name="Chen X."/>
            <person name="Nie B."/>
            <person name="Liao X."/>
            <person name="Peng D."/>
            <person name="Ji J."/>
            <person name="Jenkins J."/>
            <person name="Williams M."/>
            <person name="Shu S."/>
            <person name="Plott C."/>
            <person name="Barry K."/>
            <person name="Rajasekar S."/>
            <person name="Grimwood J."/>
            <person name="Han X."/>
            <person name="Sun S."/>
            <person name="Hou Z."/>
            <person name="He W."/>
            <person name="Dai G."/>
            <person name="Sun C."/>
            <person name="Schmutz J."/>
            <person name="Leebens-Mack J.H."/>
            <person name="Li F.W."/>
            <person name="Wang L."/>
        </authorList>
    </citation>
    <scope>NUCLEOTIDE SEQUENCE [LARGE SCALE GENOMIC DNA]</scope>
    <source>
        <strain evidence="2">cv. PW_Plant_1</strain>
    </source>
</reference>
<evidence type="ECO:0000313" key="1">
    <source>
        <dbReference type="EMBL" id="KAJ7547385.1"/>
    </source>
</evidence>
<comment type="caution">
    <text evidence="1">The sequence shown here is derived from an EMBL/GenBank/DDBJ whole genome shotgun (WGS) entry which is preliminary data.</text>
</comment>
<gene>
    <name evidence="1" type="ORF">O6H91_08G083400</name>
</gene>
<accession>A0ACC2CZU1</accession>
<proteinExistence type="predicted"/>
<name>A0ACC2CZU1_DIPCM</name>
<protein>
    <submittedName>
        <fullName evidence="1">Uncharacterized protein</fullName>
    </submittedName>
</protein>
<sequence>MAGLFDKQSDLYAAARPNYPDSLFALLASLSRDHHLAWDVGTGNGQAAVEVAKYYQKVVATDVSEEQLALAPRQPNIEYAVTSKTIEREELDRLLGPEAIVDLITVAQALHWFDLDIFYSHVRRVLRKPGGIVAAWCYQLPSVSPAIDSLIEEYYAASGPYWAHGRRWVEQEYRTIRFPFAPVLHDSTGPFIHETKLQKRFDEFLMYFKSWSAFQTALDKGINLLNEEVMKAFADAWGNVEELRTVTWPVYVLIGAVPSDVALTEATASG</sequence>
<evidence type="ECO:0000313" key="2">
    <source>
        <dbReference type="Proteomes" id="UP001162992"/>
    </source>
</evidence>
<keyword evidence="2" id="KW-1185">Reference proteome</keyword>